<gene>
    <name evidence="2" type="ORF">J1777_07180</name>
</gene>
<dbReference type="EMBL" id="JAFNME010000012">
    <property type="protein sequence ID" value="MBO1249613.1"/>
    <property type="molecule type" value="Genomic_DNA"/>
</dbReference>
<accession>A0A939GZI2</accession>
<dbReference type="PANTHER" id="PTHR43685">
    <property type="entry name" value="GLYCOSYLTRANSFERASE"/>
    <property type="match status" value="1"/>
</dbReference>
<evidence type="ECO:0000313" key="3">
    <source>
        <dbReference type="Proteomes" id="UP000664731"/>
    </source>
</evidence>
<proteinExistence type="predicted"/>
<evidence type="ECO:0000259" key="1">
    <source>
        <dbReference type="Pfam" id="PF00535"/>
    </source>
</evidence>
<dbReference type="Proteomes" id="UP000664731">
    <property type="component" value="Unassembled WGS sequence"/>
</dbReference>
<dbReference type="InterPro" id="IPR050834">
    <property type="entry name" value="Glycosyltransf_2"/>
</dbReference>
<dbReference type="SUPFAM" id="SSF53448">
    <property type="entry name" value="Nucleotide-diphospho-sugar transferases"/>
    <property type="match status" value="1"/>
</dbReference>
<dbReference type="PANTHER" id="PTHR43685:SF2">
    <property type="entry name" value="GLYCOSYLTRANSFERASE 2-LIKE DOMAIN-CONTAINING PROTEIN"/>
    <property type="match status" value="1"/>
</dbReference>
<organism evidence="2 3">
    <name type="scientific">Comamonas denitrificans</name>
    <dbReference type="NCBI Taxonomy" id="117506"/>
    <lineage>
        <taxon>Bacteria</taxon>
        <taxon>Pseudomonadati</taxon>
        <taxon>Pseudomonadota</taxon>
        <taxon>Betaproteobacteria</taxon>
        <taxon>Burkholderiales</taxon>
        <taxon>Comamonadaceae</taxon>
        <taxon>Comamonas</taxon>
    </lineage>
</organism>
<dbReference type="Gene3D" id="3.90.550.10">
    <property type="entry name" value="Spore Coat Polysaccharide Biosynthesis Protein SpsA, Chain A"/>
    <property type="match status" value="1"/>
</dbReference>
<dbReference type="InterPro" id="IPR029044">
    <property type="entry name" value="Nucleotide-diphossugar_trans"/>
</dbReference>
<reference evidence="2" key="1">
    <citation type="submission" date="2021-03" db="EMBL/GenBank/DDBJ databases">
        <title>Comamonas denitrificans.</title>
        <authorList>
            <person name="Finster K."/>
        </authorList>
    </citation>
    <scope>NUCLEOTIDE SEQUENCE</scope>
    <source>
        <strain evidence="2">MM2021_4</strain>
    </source>
</reference>
<protein>
    <submittedName>
        <fullName evidence="2">Glycosyltransferase</fullName>
    </submittedName>
</protein>
<sequence length="289" mass="32604">MPRMAVLLAAYNGMAWLQQQVQSILAQQGVQVALFISVDASTDGTRAWVQALSQAEPAVTLLPDAGRLGSAGANFFHLLCQVDCANFDAVAFADQDDIWLPDKLQRAWQRLASGACAVYSSNVLAVWDDGRSQLIDKAQPQKTLDYFFEAAGPGCTYVLGASAMAQLQPWVRANAHALRAVDLHDWLVYAYCRTQGLRWYIDPVPSMHYRQHASNQVGINAGLSAYRKRWALLRSHWFRRQVLAIARLVAPQQAACLQQRWFLIRNFYQLRRRRRDAWLLLGLLLLGIY</sequence>
<dbReference type="AlphaFoldDB" id="A0A939GZI2"/>
<comment type="caution">
    <text evidence="2">The sequence shown here is derived from an EMBL/GenBank/DDBJ whole genome shotgun (WGS) entry which is preliminary data.</text>
</comment>
<evidence type="ECO:0000313" key="2">
    <source>
        <dbReference type="EMBL" id="MBO1249613.1"/>
    </source>
</evidence>
<dbReference type="Pfam" id="PF00535">
    <property type="entry name" value="Glycos_transf_2"/>
    <property type="match status" value="1"/>
</dbReference>
<keyword evidence="3" id="KW-1185">Reference proteome</keyword>
<dbReference type="InterPro" id="IPR001173">
    <property type="entry name" value="Glyco_trans_2-like"/>
</dbReference>
<name>A0A939GZI2_9BURK</name>
<feature type="domain" description="Glycosyltransferase 2-like" evidence="1">
    <location>
        <begin position="6"/>
        <end position="128"/>
    </location>
</feature>